<dbReference type="PANTHER" id="PTHR43586:SF21">
    <property type="entry name" value="PYRIDOXAL PHOSPHATE (PLP)-DEPENDENT ASPARTATE AMINOTRANSFERASE SUPERFAMILY"/>
    <property type="match status" value="1"/>
</dbReference>
<feature type="compositionally biased region" description="Low complexity" evidence="1">
    <location>
        <begin position="195"/>
        <end position="211"/>
    </location>
</feature>
<proteinExistence type="predicted"/>
<protein>
    <recommendedName>
        <fullName evidence="2">Aminotransferase class V domain-containing protein</fullName>
    </recommendedName>
</protein>
<dbReference type="AlphaFoldDB" id="A0ABD3QFX3"/>
<dbReference type="InterPro" id="IPR015424">
    <property type="entry name" value="PyrdxlP-dep_Trfase"/>
</dbReference>
<dbReference type="Gene3D" id="3.90.1150.10">
    <property type="entry name" value="Aspartate Aminotransferase, domain 1"/>
    <property type="match status" value="1"/>
</dbReference>
<feature type="region of interest" description="Disordered" evidence="1">
    <location>
        <begin position="189"/>
        <end position="219"/>
    </location>
</feature>
<feature type="domain" description="Aminotransferase class V" evidence="2">
    <location>
        <begin position="780"/>
        <end position="954"/>
    </location>
</feature>
<feature type="region of interest" description="Disordered" evidence="1">
    <location>
        <begin position="331"/>
        <end position="353"/>
    </location>
</feature>
<dbReference type="Gene3D" id="3.40.640.10">
    <property type="entry name" value="Type I PLP-dependent aspartate aminotransferase-like (Major domain)"/>
    <property type="match status" value="1"/>
</dbReference>
<organism evidence="3 4">
    <name type="scientific">Cyclotella cryptica</name>
    <dbReference type="NCBI Taxonomy" id="29204"/>
    <lineage>
        <taxon>Eukaryota</taxon>
        <taxon>Sar</taxon>
        <taxon>Stramenopiles</taxon>
        <taxon>Ochrophyta</taxon>
        <taxon>Bacillariophyta</taxon>
        <taxon>Coscinodiscophyceae</taxon>
        <taxon>Thalassiosirophycidae</taxon>
        <taxon>Stephanodiscales</taxon>
        <taxon>Stephanodiscaceae</taxon>
        <taxon>Cyclotella</taxon>
    </lineage>
</organism>
<feature type="compositionally biased region" description="Basic and acidic residues" evidence="1">
    <location>
        <begin position="331"/>
        <end position="341"/>
    </location>
</feature>
<feature type="region of interest" description="Disordered" evidence="1">
    <location>
        <begin position="272"/>
        <end position="297"/>
    </location>
</feature>
<evidence type="ECO:0000256" key="1">
    <source>
        <dbReference type="SAM" id="MobiDB-lite"/>
    </source>
</evidence>
<comment type="caution">
    <text evidence="3">The sequence shown here is derived from an EMBL/GenBank/DDBJ whole genome shotgun (WGS) entry which is preliminary data.</text>
</comment>
<dbReference type="InterPro" id="IPR015421">
    <property type="entry name" value="PyrdxlP-dep_Trfase_major"/>
</dbReference>
<evidence type="ECO:0000259" key="2">
    <source>
        <dbReference type="Pfam" id="PF00266"/>
    </source>
</evidence>
<dbReference type="Pfam" id="PF00266">
    <property type="entry name" value="Aminotran_5"/>
    <property type="match status" value="1"/>
</dbReference>
<feature type="compositionally biased region" description="Low complexity" evidence="1">
    <location>
        <begin position="118"/>
        <end position="139"/>
    </location>
</feature>
<accession>A0ABD3QFX3</accession>
<dbReference type="Gene3D" id="3.30.470.20">
    <property type="entry name" value="ATP-grasp fold, B domain"/>
    <property type="match status" value="1"/>
</dbReference>
<name>A0ABD3QFX3_9STRA</name>
<dbReference type="Proteomes" id="UP001516023">
    <property type="component" value="Unassembled WGS sequence"/>
</dbReference>
<dbReference type="SUPFAM" id="SSF53383">
    <property type="entry name" value="PLP-dependent transferases"/>
    <property type="match status" value="1"/>
</dbReference>
<dbReference type="InterPro" id="IPR015422">
    <property type="entry name" value="PyrdxlP-dep_Trfase_small"/>
</dbReference>
<evidence type="ECO:0000313" key="4">
    <source>
        <dbReference type="Proteomes" id="UP001516023"/>
    </source>
</evidence>
<gene>
    <name evidence="3" type="ORF">HJC23_012967</name>
</gene>
<reference evidence="3 4" key="1">
    <citation type="journal article" date="2020" name="G3 (Bethesda)">
        <title>Improved Reference Genome for Cyclotella cryptica CCMP332, a Model for Cell Wall Morphogenesis, Salinity Adaptation, and Lipid Production in Diatoms (Bacillariophyta).</title>
        <authorList>
            <person name="Roberts W.R."/>
            <person name="Downey K.M."/>
            <person name="Ruck E.C."/>
            <person name="Traller J.C."/>
            <person name="Alverson A.J."/>
        </authorList>
    </citation>
    <scope>NUCLEOTIDE SEQUENCE [LARGE SCALE GENOMIC DNA]</scope>
    <source>
        <strain evidence="3 4">CCMP332</strain>
    </source>
</reference>
<feature type="region of interest" description="Disordered" evidence="1">
    <location>
        <begin position="118"/>
        <end position="140"/>
    </location>
</feature>
<evidence type="ECO:0000313" key="3">
    <source>
        <dbReference type="EMBL" id="KAL3799242.1"/>
    </source>
</evidence>
<sequence length="1181" mass="130446">MVAVGMFVRSFARHGMTTKRKSSSSSRERRSQGTAKGDCWTVVLFRVEKRGQGDDFMDLEKTRDVSVVVADATLWNDVTVVPCLNTSEYDDTLKYVGCARRCWVAAQPVLHAHKTLTTTTTTPPMTSSTATTSPPTTRSRGYIITGRAAHERIARLFSTLLQEQNHPQDDDDDDDMTNPWVDLSPYAERVEGTASSTTNTNTSTTTTTTTSVQRHQIQPDAEPSVVFLWENSTRNNTKSLRDTVQVYSHLPNGTAILDDKWVLARLLGDGNDDEEECRAGGKSTATKERKQIPPQSWSRNDLATLESHCFRGSDFYTFVQRVGLLTTDKDDASDKQHEFHRSSSANNDPVPKERHYKFDDLMDSFVSEEGTNGSIIITTTVPPPTPSNLWVVKDAMSNGAGGIWIVDRNNISEFLDDNDDDQEEPCTSSILHPTHRYIAQRAFLHVANDSFEYVSNAPGGGTEGGCTRFEPSVHITNCCANSHDVGKFAGEICADLTKVCGAVDAVGKTEEEVPLGKYFPSISASVAALAQRSAPFLRGGQANHGFEYLGMDFVLSSSVSQSDSDESERIPVAYLLEVNAPPSQDTATGLSHAEALHDEVITDLLRMCVLPELGIASREYGGWICVYKPENKDDTFDGNAVVVPSKAAFVNRVRWAMFERKAAKEYERKWCGINQDTSGSKCESPTDSLDHHAFVRFVRSQFPYFSSLHDRSSGTVFLESGGGAQVPRVVMDSVVASLSSRDRSVLGAECQQKARHALLSLLTGEEEEPNVDSRNDNILIMGPNATSLLENLAQQYYGGMLTEGDEIIIASENHLANVLSWIALAKKIGAQVKWWTVTDTKKDARSDKTSQHVTESPVLSDLITSKTKVVAVSQASNILGCVRNISSICQLVHHKTKNQAQVVVDGVAAAPHLLSLDVFQVTDPSMRPDFYVVSLHKLFGPHMGCVIAKKRSLLNLLQVPSESDAALYKLLERGTMNYEACAGACALYNYFLIIANESRKLMTIGSEKVPLEKGLTYGCQSMGHTIKSKGGPSSSLLQHTKYDVSLMHTAKVAIQNFETLLVNRLLHRLQQSSSFLRIIQDPGHQHVCNQVNNADDDQAIFRLPTVCFVHSNIQSSRIVQHCRSHGVVCRACRFLSTDRFWKEMGIGDSDVVRFSLAHYNTTNDVDRAIEVLEMFDDWDTN</sequence>
<dbReference type="PANTHER" id="PTHR43586">
    <property type="entry name" value="CYSTEINE DESULFURASE"/>
    <property type="match status" value="1"/>
</dbReference>
<keyword evidence="4" id="KW-1185">Reference proteome</keyword>
<dbReference type="EMBL" id="JABMIG020000040">
    <property type="protein sequence ID" value="KAL3799242.1"/>
    <property type="molecule type" value="Genomic_DNA"/>
</dbReference>
<dbReference type="InterPro" id="IPR000192">
    <property type="entry name" value="Aminotrans_V_dom"/>
</dbReference>